<dbReference type="InterPro" id="IPR006059">
    <property type="entry name" value="SBP"/>
</dbReference>
<accession>A0A3B0U1T4</accession>
<organism evidence="1">
    <name type="scientific">hydrothermal vent metagenome</name>
    <dbReference type="NCBI Taxonomy" id="652676"/>
    <lineage>
        <taxon>unclassified sequences</taxon>
        <taxon>metagenomes</taxon>
        <taxon>ecological metagenomes</taxon>
    </lineage>
</organism>
<dbReference type="EMBL" id="UOEM01000061">
    <property type="protein sequence ID" value="VAW13356.1"/>
    <property type="molecule type" value="Genomic_DNA"/>
</dbReference>
<dbReference type="PANTHER" id="PTHR43649:SF30">
    <property type="entry name" value="ABC TRANSPORTER SUBSTRATE-BINDING PROTEIN"/>
    <property type="match status" value="1"/>
</dbReference>
<sequence>MFNMIKKTLAGAALAAGMSLPTIALAQTTTELTMYYPVAVGGPLTKTIDAMVADFSAQNPDIKVNAIYAGNYNDARIKALAALKSGKPAQLSVMFSIDLYELIEQDAIVAFDDIVKTDEEKAWLNSFYPTLMENGVTGGKTWGIPFQRSTIVMYYNKDAFRDAGLDPENPPQSWDELVAAGKKLTKADGSQWGVMIPSTGYPYWMFGALTMQNDQVLMNRAGDTTNFAAPATVEALQFWKDLGSKEKVMPEGTIEWGTLRKNFLEGRTAIMWHSTGNLTIVKKNAKFDFGVAMLPAKKRRGTPTGGGNFYIFKNTTDAERVAALKLIRFMTSPEQSADWSMKTGYMGISQATYDTKKLQDYVKGFPYAAVARDQLAYATAELSTYETGRVRKALDDAIQAALTGTKSPEAALKDAQATADRLLKAYR</sequence>
<gene>
    <name evidence="1" type="ORF">MNBD_ALPHA09-2096</name>
</gene>
<protein>
    <submittedName>
        <fullName evidence="1">Glycerol-3-phosphate ABC transporter, substrate-binding protein UgpB</fullName>
    </submittedName>
</protein>
<dbReference type="Gene3D" id="3.40.190.10">
    <property type="entry name" value="Periplasmic binding protein-like II"/>
    <property type="match status" value="2"/>
</dbReference>
<evidence type="ECO:0000313" key="1">
    <source>
        <dbReference type="EMBL" id="VAW13356.1"/>
    </source>
</evidence>
<dbReference type="Pfam" id="PF13416">
    <property type="entry name" value="SBP_bac_8"/>
    <property type="match status" value="1"/>
</dbReference>
<name>A0A3B0U1T4_9ZZZZ</name>
<dbReference type="InterPro" id="IPR050490">
    <property type="entry name" value="Bact_solute-bd_prot1"/>
</dbReference>
<dbReference type="CDD" id="cd14748">
    <property type="entry name" value="PBP2_UgpB"/>
    <property type="match status" value="1"/>
</dbReference>
<reference evidence="1" key="1">
    <citation type="submission" date="2018-06" db="EMBL/GenBank/DDBJ databases">
        <authorList>
            <person name="Zhirakovskaya E."/>
        </authorList>
    </citation>
    <scope>NUCLEOTIDE SEQUENCE</scope>
</reference>
<dbReference type="SUPFAM" id="SSF53850">
    <property type="entry name" value="Periplasmic binding protein-like II"/>
    <property type="match status" value="1"/>
</dbReference>
<dbReference type="AlphaFoldDB" id="A0A3B0U1T4"/>
<dbReference type="PANTHER" id="PTHR43649">
    <property type="entry name" value="ARABINOSE-BINDING PROTEIN-RELATED"/>
    <property type="match status" value="1"/>
</dbReference>
<proteinExistence type="predicted"/>